<keyword evidence="2" id="KW-1185">Reference proteome</keyword>
<dbReference type="Proteomes" id="UP001140087">
    <property type="component" value="Unassembled WGS sequence"/>
</dbReference>
<accession>A0ACC1KD78</accession>
<gene>
    <name evidence="1" type="ORF">H4R21_007051</name>
</gene>
<organism evidence="1 2">
    <name type="scientific">Coemansia helicoidea</name>
    <dbReference type="NCBI Taxonomy" id="1286919"/>
    <lineage>
        <taxon>Eukaryota</taxon>
        <taxon>Fungi</taxon>
        <taxon>Fungi incertae sedis</taxon>
        <taxon>Zoopagomycota</taxon>
        <taxon>Kickxellomycotina</taxon>
        <taxon>Kickxellomycetes</taxon>
        <taxon>Kickxellales</taxon>
        <taxon>Kickxellaceae</taxon>
        <taxon>Coemansia</taxon>
    </lineage>
</organism>
<evidence type="ECO:0000313" key="2">
    <source>
        <dbReference type="Proteomes" id="UP001140087"/>
    </source>
</evidence>
<feature type="non-terminal residue" evidence="1">
    <location>
        <position position="1"/>
    </location>
</feature>
<sequence>ARPFTFNVFPGASAGSVSADVHFGCKSSAFDFLTRSSFDFNKWVYQGVRYLRADDAERIRRDRASVLSSRGRAPVAEGEQHGEFVREFERTLAAFVASPQTSMRHETANSFQRKLIYDIVAEHGTLGAQGRAGCIEVYKSTRKALDTRRAHKLKSLDRNVEEARGFCAVMDLLSAARKPVVGHNMPLDVLHAYDKFVRPLPETRAEFERKIQAFLPVLVDTKHIIESTPAIKSQYGTSNLDEIAPMLEKAAADHPRIQFHPQFTRNVSHTMHEAGYDAYITGASLIRLLSLDGALSLSPNHAGELVLYRYINRLHLVTTEGTYWKF</sequence>
<reference evidence="1" key="1">
    <citation type="submission" date="2022-07" db="EMBL/GenBank/DDBJ databases">
        <title>Phylogenomic reconstructions and comparative analyses of Kickxellomycotina fungi.</title>
        <authorList>
            <person name="Reynolds N.K."/>
            <person name="Stajich J.E."/>
            <person name="Barry K."/>
            <person name="Grigoriev I.V."/>
            <person name="Crous P."/>
            <person name="Smith M.E."/>
        </authorList>
    </citation>
    <scope>NUCLEOTIDE SEQUENCE</scope>
    <source>
        <strain evidence="1">BCRC 34780</strain>
    </source>
</reference>
<proteinExistence type="predicted"/>
<name>A0ACC1KD78_9FUNG</name>
<dbReference type="EMBL" id="JANBUN010004132">
    <property type="protein sequence ID" value="KAJ2788186.1"/>
    <property type="molecule type" value="Genomic_DNA"/>
</dbReference>
<evidence type="ECO:0000313" key="1">
    <source>
        <dbReference type="EMBL" id="KAJ2788186.1"/>
    </source>
</evidence>
<comment type="caution">
    <text evidence="1">The sequence shown here is derived from an EMBL/GenBank/DDBJ whole genome shotgun (WGS) entry which is preliminary data.</text>
</comment>
<protein>
    <submittedName>
        <fullName evidence="1">Uncharacterized protein</fullName>
    </submittedName>
</protein>